<comment type="similarity">
    <text evidence="2 6">Belongs to the TMC family.</text>
</comment>
<dbReference type="RefSeq" id="XP_041431537.1">
    <property type="nucleotide sequence ID" value="XM_041575603.1"/>
</dbReference>
<organism evidence="8 9">
    <name type="scientific">Xenopus laevis</name>
    <name type="common">African clawed frog</name>
    <dbReference type="NCBI Taxonomy" id="8355"/>
    <lineage>
        <taxon>Eukaryota</taxon>
        <taxon>Metazoa</taxon>
        <taxon>Chordata</taxon>
        <taxon>Craniata</taxon>
        <taxon>Vertebrata</taxon>
        <taxon>Euteleostomi</taxon>
        <taxon>Amphibia</taxon>
        <taxon>Batrachia</taxon>
        <taxon>Anura</taxon>
        <taxon>Pipoidea</taxon>
        <taxon>Pipidae</taxon>
        <taxon>Xenopodinae</taxon>
        <taxon>Xenopus</taxon>
        <taxon>Xenopus</taxon>
    </lineage>
</organism>
<dbReference type="PaxDb" id="8355-A0A1L8ETX5"/>
<comment type="subcellular location">
    <subcellularLocation>
        <location evidence="1 6">Membrane</location>
        <topology evidence="1 6">Multi-pass membrane protein</topology>
    </subcellularLocation>
</comment>
<dbReference type="Proteomes" id="UP000186698">
    <property type="component" value="Chromosome 9_10L"/>
</dbReference>
<evidence type="ECO:0000256" key="4">
    <source>
        <dbReference type="ARBA" id="ARBA00022989"/>
    </source>
</evidence>
<evidence type="ECO:0000256" key="6">
    <source>
        <dbReference type="RuleBase" id="RU310713"/>
    </source>
</evidence>
<keyword evidence="4 6" id="KW-1133">Transmembrane helix</keyword>
<name>A0A1L8ETX5_XENLA</name>
<dbReference type="OrthoDB" id="1936208at2759"/>
<feature type="transmembrane region" description="Helical" evidence="6">
    <location>
        <begin position="254"/>
        <end position="276"/>
    </location>
</feature>
<feature type="transmembrane region" description="Helical" evidence="6">
    <location>
        <begin position="525"/>
        <end position="547"/>
    </location>
</feature>
<dbReference type="AlphaFoldDB" id="A0A1L8ETX5"/>
<protein>
    <recommendedName>
        <fullName evidence="6">Transmembrane channel-like protein</fullName>
    </recommendedName>
</protein>
<evidence type="ECO:0000256" key="5">
    <source>
        <dbReference type="ARBA" id="ARBA00023136"/>
    </source>
</evidence>
<reference evidence="9" key="1">
    <citation type="submission" date="2025-08" db="UniProtKB">
        <authorList>
            <consortium name="RefSeq"/>
        </authorList>
    </citation>
    <scope>IDENTIFICATION</scope>
    <source>
        <strain evidence="9">J_2021</strain>
        <tissue evidence="9">Erythrocytes</tissue>
    </source>
</reference>
<proteinExistence type="inferred from homology"/>
<gene>
    <name evidence="9" type="primary">tmc6.L</name>
    <name evidence="9" type="synonym">tmc6</name>
</gene>
<keyword evidence="5 6" id="KW-0472">Membrane</keyword>
<dbReference type="STRING" id="8355.A0A1L8ETX5"/>
<evidence type="ECO:0000256" key="7">
    <source>
        <dbReference type="SAM" id="MobiDB-lite"/>
    </source>
</evidence>
<dbReference type="GO" id="GO:0005886">
    <property type="term" value="C:plasma membrane"/>
    <property type="evidence" value="ECO:0007669"/>
    <property type="project" value="InterPro"/>
</dbReference>
<feature type="transmembrane region" description="Helical" evidence="6">
    <location>
        <begin position="578"/>
        <end position="603"/>
    </location>
</feature>
<dbReference type="InterPro" id="IPR038900">
    <property type="entry name" value="TMC"/>
</dbReference>
<evidence type="ECO:0000256" key="2">
    <source>
        <dbReference type="ARBA" id="ARBA00006510"/>
    </source>
</evidence>
<dbReference type="CTD" id="444078"/>
<dbReference type="Pfam" id="PF07810">
    <property type="entry name" value="TMC"/>
    <property type="match status" value="1"/>
</dbReference>
<feature type="region of interest" description="Disordered" evidence="7">
    <location>
        <begin position="83"/>
        <end position="111"/>
    </location>
</feature>
<feature type="transmembrane region" description="Helical" evidence="6">
    <location>
        <begin position="400"/>
        <end position="424"/>
    </location>
</feature>
<dbReference type="InterPro" id="IPR012496">
    <property type="entry name" value="TMC_dom"/>
</dbReference>
<dbReference type="GeneID" id="444078"/>
<keyword evidence="3 6" id="KW-0812">Transmembrane</keyword>
<sequence>MSVTFLLDIPEDNEGDSPARTTLEDEEEHETRLGPQQHNVDPDAAFYKQDDHLTATMKILANMPSRTIGRSQGAMLSEYYNRTMRRRRGRKRPSVYSLQRSARPSLRLRDDVSDAQEEQQRLLVSELQTTSGTNRSRLLKSLPLSLNVKRELRQCINDPGRLWRQRNVNPCCSQLRDDIAMGIHRCWIFSLSVFLSLRPWHVALKQIGGRFGSSVLSYFVFLKTLLEFNIFLCFLCILFIVIPQAVHPLSIANLRVFTGLELLTGAGYFSSTPMYYGYYSNLTLNENCSSGFNITACPAGRAWFPYHMPLAYLFTIGTAFVSTCIILVYRMSCSFGDSFRVGLFRGVMAVKVFSSWDFKVTQNRSVQRQRENIHMQLKEMLSERLQSDRPTLLKKQLKGLFILMLSWALCLGSWLGAAVVVYLLSEHLHKDHRARVKRGGEPEVEAMLLPLPLAVSVCNLLLPYMYHALGLWEKLDSPMLEVYVAICRNLILKIVVLGVMCYHWLMRKTKFLEYKCWETFVGQELYRFVIMDLLFSLLDTLVGEFLWRIILEKKYKKRCRTEFDIARNVLELIYSQTLAWLGLLFCPLLPVVQVLKLLLLFYIKKASLMRNCRSPTKPWRASHMNTAFLTLLCFPSFLGASVFFSYTVWSVKPSGICGPFRSLTSMYEAGKFYMRELEKSNPGLGWVSWIHHYLVENTFFLYLAAGVLLIVIYFHIQIVNGQRKIINLLKEQISNEGEDKRFLINRLHSFYEKRSTENQHHSQQRKAPLFQGKLNKQLAED</sequence>
<evidence type="ECO:0000256" key="1">
    <source>
        <dbReference type="ARBA" id="ARBA00004141"/>
    </source>
</evidence>
<feature type="compositionally biased region" description="Basic residues" evidence="7">
    <location>
        <begin position="83"/>
        <end position="93"/>
    </location>
</feature>
<feature type="transmembrane region" description="Helical" evidence="6">
    <location>
        <begin position="624"/>
        <end position="646"/>
    </location>
</feature>
<feature type="transmembrane region" description="Helical" evidence="6">
    <location>
        <begin position="482"/>
        <end position="505"/>
    </location>
</feature>
<accession>A0A1L8ETX5</accession>
<dbReference type="PANTHER" id="PTHR23302">
    <property type="entry name" value="TRANSMEMBRANE CHANNEL-RELATED"/>
    <property type="match status" value="1"/>
</dbReference>
<feature type="transmembrane region" description="Helical" evidence="6">
    <location>
        <begin position="215"/>
        <end position="242"/>
    </location>
</feature>
<dbReference type="OMA" id="FSHTLMY"/>
<keyword evidence="8" id="KW-1185">Reference proteome</keyword>
<evidence type="ECO:0000256" key="3">
    <source>
        <dbReference type="ARBA" id="ARBA00022692"/>
    </source>
</evidence>
<dbReference type="Bgee" id="444078">
    <property type="expression patterns" value="Expressed in egg cell and 19 other cell types or tissues"/>
</dbReference>
<evidence type="ECO:0000313" key="8">
    <source>
        <dbReference type="Proteomes" id="UP000186698"/>
    </source>
</evidence>
<feature type="region of interest" description="Disordered" evidence="7">
    <location>
        <begin position="1"/>
        <end position="42"/>
    </location>
</feature>
<feature type="transmembrane region" description="Helical" evidence="6">
    <location>
        <begin position="444"/>
        <end position="462"/>
    </location>
</feature>
<feature type="transmembrane region" description="Helical" evidence="6">
    <location>
        <begin position="310"/>
        <end position="329"/>
    </location>
</feature>
<dbReference type="GO" id="GO:0008381">
    <property type="term" value="F:mechanosensitive monoatomic ion channel activity"/>
    <property type="evidence" value="ECO:0000318"/>
    <property type="project" value="GO_Central"/>
</dbReference>
<feature type="transmembrane region" description="Helical" evidence="6">
    <location>
        <begin position="699"/>
        <end position="716"/>
    </location>
</feature>
<dbReference type="PANTHER" id="PTHR23302:SF4">
    <property type="entry name" value="TRANSMEMBRANE CHANNEL-LIKE PROTEIN 6"/>
    <property type="match status" value="1"/>
</dbReference>
<evidence type="ECO:0000313" key="9">
    <source>
        <dbReference type="RefSeq" id="XP_041431537.1"/>
    </source>
</evidence>